<dbReference type="Gene3D" id="1.25.40.20">
    <property type="entry name" value="Ankyrin repeat-containing domain"/>
    <property type="match status" value="1"/>
</dbReference>
<evidence type="ECO:0000313" key="5">
    <source>
        <dbReference type="Proteomes" id="UP001438707"/>
    </source>
</evidence>
<feature type="repeat" description="ANK" evidence="3">
    <location>
        <begin position="65"/>
        <end position="97"/>
    </location>
</feature>
<dbReference type="PROSITE" id="PS50088">
    <property type="entry name" value="ANK_REPEAT"/>
    <property type="match status" value="2"/>
</dbReference>
<protein>
    <submittedName>
        <fullName evidence="4">Uncharacterized protein</fullName>
    </submittedName>
</protein>
<keyword evidence="5" id="KW-1185">Reference proteome</keyword>
<sequence length="176" mass="18355">MASDHGHPASCRCALHGAPASQSLDELDFLKSACSAAQTGNLERLDRLTASNPAALLTDGSGGNSGYTPLHYAARAGQDQAVELLLQRGAEVNRQTTAGRATALHRAAYMGHCSTVQLLLSHGADPMLQDADGCTALHKASQQGHKHAACMLLKAVPAAAQVVNHRGQLPVLRPQP</sequence>
<dbReference type="SUPFAM" id="SSF48403">
    <property type="entry name" value="Ankyrin repeat"/>
    <property type="match status" value="1"/>
</dbReference>
<accession>A0AAW1REW5</accession>
<dbReference type="Pfam" id="PF00023">
    <property type="entry name" value="Ank"/>
    <property type="match status" value="1"/>
</dbReference>
<reference evidence="4 5" key="1">
    <citation type="journal article" date="2024" name="Nat. Commun.">
        <title>Phylogenomics reveals the evolutionary origins of lichenization in chlorophyte algae.</title>
        <authorList>
            <person name="Puginier C."/>
            <person name="Libourel C."/>
            <person name="Otte J."/>
            <person name="Skaloud P."/>
            <person name="Haon M."/>
            <person name="Grisel S."/>
            <person name="Petersen M."/>
            <person name="Berrin J.G."/>
            <person name="Delaux P.M."/>
            <person name="Dal Grande F."/>
            <person name="Keller J."/>
        </authorList>
    </citation>
    <scope>NUCLEOTIDE SEQUENCE [LARGE SCALE GENOMIC DNA]</scope>
    <source>
        <strain evidence="4 5">SAG 2145</strain>
    </source>
</reference>
<evidence type="ECO:0000256" key="2">
    <source>
        <dbReference type="ARBA" id="ARBA00023043"/>
    </source>
</evidence>
<keyword evidence="1" id="KW-0677">Repeat</keyword>
<evidence type="ECO:0000313" key="4">
    <source>
        <dbReference type="EMBL" id="KAK9832264.1"/>
    </source>
</evidence>
<feature type="repeat" description="ANK" evidence="3">
    <location>
        <begin position="99"/>
        <end position="131"/>
    </location>
</feature>
<dbReference type="PANTHER" id="PTHR24189">
    <property type="entry name" value="MYOTROPHIN"/>
    <property type="match status" value="1"/>
</dbReference>
<dbReference type="GO" id="GO:0005634">
    <property type="term" value="C:nucleus"/>
    <property type="evidence" value="ECO:0007669"/>
    <property type="project" value="TreeGrafter"/>
</dbReference>
<gene>
    <name evidence="4" type="ORF">WJX74_004832</name>
</gene>
<dbReference type="GO" id="GO:0005737">
    <property type="term" value="C:cytoplasm"/>
    <property type="evidence" value="ECO:0007669"/>
    <property type="project" value="TreeGrafter"/>
</dbReference>
<evidence type="ECO:0000256" key="1">
    <source>
        <dbReference type="ARBA" id="ARBA00022737"/>
    </source>
</evidence>
<dbReference type="InterPro" id="IPR050745">
    <property type="entry name" value="Multifunctional_regulatory"/>
</dbReference>
<dbReference type="InterPro" id="IPR036770">
    <property type="entry name" value="Ankyrin_rpt-contain_sf"/>
</dbReference>
<dbReference type="PRINTS" id="PR01415">
    <property type="entry name" value="ANKYRIN"/>
</dbReference>
<dbReference type="AlphaFoldDB" id="A0AAW1REW5"/>
<dbReference type="Proteomes" id="UP001438707">
    <property type="component" value="Unassembled WGS sequence"/>
</dbReference>
<keyword evidence="2 3" id="KW-0040">ANK repeat</keyword>
<organism evidence="4 5">
    <name type="scientific">Apatococcus lobatus</name>
    <dbReference type="NCBI Taxonomy" id="904363"/>
    <lineage>
        <taxon>Eukaryota</taxon>
        <taxon>Viridiplantae</taxon>
        <taxon>Chlorophyta</taxon>
        <taxon>core chlorophytes</taxon>
        <taxon>Trebouxiophyceae</taxon>
        <taxon>Chlorellales</taxon>
        <taxon>Chlorellaceae</taxon>
        <taxon>Apatococcus</taxon>
    </lineage>
</organism>
<dbReference type="InterPro" id="IPR002110">
    <property type="entry name" value="Ankyrin_rpt"/>
</dbReference>
<comment type="caution">
    <text evidence="4">The sequence shown here is derived from an EMBL/GenBank/DDBJ whole genome shotgun (WGS) entry which is preliminary data.</text>
</comment>
<dbReference type="SMART" id="SM00248">
    <property type="entry name" value="ANK"/>
    <property type="match status" value="3"/>
</dbReference>
<dbReference type="PROSITE" id="PS50297">
    <property type="entry name" value="ANK_REP_REGION"/>
    <property type="match status" value="2"/>
</dbReference>
<evidence type="ECO:0000256" key="3">
    <source>
        <dbReference type="PROSITE-ProRule" id="PRU00023"/>
    </source>
</evidence>
<dbReference type="Pfam" id="PF13637">
    <property type="entry name" value="Ank_4"/>
    <property type="match status" value="1"/>
</dbReference>
<dbReference type="PANTHER" id="PTHR24189:SF50">
    <property type="entry name" value="ANKYRIN REPEAT AND SOCS BOX PROTEIN 2"/>
    <property type="match status" value="1"/>
</dbReference>
<dbReference type="EMBL" id="JALJOS010000012">
    <property type="protein sequence ID" value="KAK9832264.1"/>
    <property type="molecule type" value="Genomic_DNA"/>
</dbReference>
<name>A0AAW1REW5_9CHLO</name>
<proteinExistence type="predicted"/>